<evidence type="ECO:0000256" key="1">
    <source>
        <dbReference type="SAM" id="MobiDB-lite"/>
    </source>
</evidence>
<dbReference type="RefSeq" id="WP_089226614.1">
    <property type="nucleotide sequence ID" value="NZ_FZOF01000017.1"/>
</dbReference>
<proteinExistence type="predicted"/>
<dbReference type="CDD" id="cd00093">
    <property type="entry name" value="HTH_XRE"/>
    <property type="match status" value="1"/>
</dbReference>
<evidence type="ECO:0000313" key="4">
    <source>
        <dbReference type="Proteomes" id="UP000198280"/>
    </source>
</evidence>
<dbReference type="PROSITE" id="PS50943">
    <property type="entry name" value="HTH_CROC1"/>
    <property type="match status" value="1"/>
</dbReference>
<dbReference type="GO" id="GO:0003677">
    <property type="term" value="F:DNA binding"/>
    <property type="evidence" value="ECO:0007669"/>
    <property type="project" value="InterPro"/>
</dbReference>
<dbReference type="InterPro" id="IPR001387">
    <property type="entry name" value="Cro/C1-type_HTH"/>
</dbReference>
<dbReference type="AlphaFoldDB" id="A0A239KWS8"/>
<feature type="domain" description="HTH cro/C1-type" evidence="2">
    <location>
        <begin position="25"/>
        <end position="79"/>
    </location>
</feature>
<evidence type="ECO:0000313" key="3">
    <source>
        <dbReference type="EMBL" id="SNT21959.1"/>
    </source>
</evidence>
<accession>A0A239KWS8</accession>
<gene>
    <name evidence="3" type="ORF">SAMN05216252_11752</name>
</gene>
<sequence length="239" mass="24838">MQGAPDQGGPAGGGASNGEDVAGRVAVRREQLGMSREELATRAGMSTAYLRQVEELGSGFDAAALKRVAHVLGVSYEELASGSRQAPPGRGGPAARPVLQRLSEGECWERLGTHGIGRVAHTIGTGEEAPVLVPVNFLVDGRTVVYRTDQAGAAAVAPGTKLAFETDFVDEENRLGWSVLVTGTAEPITDTAATEALGRRPGGEPWAGGTRELWVRVVPGEVSGRAIRSLPPAGDRHTG</sequence>
<dbReference type="EMBL" id="FZOF01000017">
    <property type="protein sequence ID" value="SNT21959.1"/>
    <property type="molecule type" value="Genomic_DNA"/>
</dbReference>
<dbReference type="SUPFAM" id="SSF47413">
    <property type="entry name" value="lambda repressor-like DNA-binding domains"/>
    <property type="match status" value="1"/>
</dbReference>
<keyword evidence="4" id="KW-1185">Reference proteome</keyword>
<organism evidence="3 4">
    <name type="scientific">Actinacidiphila glaucinigra</name>
    <dbReference type="NCBI Taxonomy" id="235986"/>
    <lineage>
        <taxon>Bacteria</taxon>
        <taxon>Bacillati</taxon>
        <taxon>Actinomycetota</taxon>
        <taxon>Actinomycetes</taxon>
        <taxon>Kitasatosporales</taxon>
        <taxon>Streptomycetaceae</taxon>
        <taxon>Actinacidiphila</taxon>
    </lineage>
</organism>
<dbReference type="SUPFAM" id="SSF50475">
    <property type="entry name" value="FMN-binding split barrel"/>
    <property type="match status" value="1"/>
</dbReference>
<feature type="region of interest" description="Disordered" evidence="1">
    <location>
        <begin position="1"/>
        <end position="21"/>
    </location>
</feature>
<dbReference type="OrthoDB" id="7062584at2"/>
<dbReference type="InterPro" id="IPR024747">
    <property type="entry name" value="Pyridox_Oxase-rel"/>
</dbReference>
<dbReference type="Pfam" id="PF12900">
    <property type="entry name" value="Pyridox_ox_2"/>
    <property type="match status" value="1"/>
</dbReference>
<name>A0A239KWS8_9ACTN</name>
<dbReference type="SMART" id="SM00530">
    <property type="entry name" value="HTH_XRE"/>
    <property type="match status" value="1"/>
</dbReference>
<dbReference type="Gene3D" id="1.10.260.40">
    <property type="entry name" value="lambda repressor-like DNA-binding domains"/>
    <property type="match status" value="1"/>
</dbReference>
<dbReference type="Gene3D" id="2.30.110.10">
    <property type="entry name" value="Electron Transport, Fmn-binding Protein, Chain A"/>
    <property type="match status" value="1"/>
</dbReference>
<evidence type="ECO:0000259" key="2">
    <source>
        <dbReference type="PROSITE" id="PS50943"/>
    </source>
</evidence>
<dbReference type="InterPro" id="IPR012349">
    <property type="entry name" value="Split_barrel_FMN-bd"/>
</dbReference>
<dbReference type="InterPro" id="IPR010982">
    <property type="entry name" value="Lambda_DNA-bd_dom_sf"/>
</dbReference>
<dbReference type="Pfam" id="PF01381">
    <property type="entry name" value="HTH_3"/>
    <property type="match status" value="1"/>
</dbReference>
<protein>
    <submittedName>
        <fullName evidence="3">Transcriptional regulator, contains XRE-family HTH domain</fullName>
    </submittedName>
</protein>
<dbReference type="Proteomes" id="UP000198280">
    <property type="component" value="Unassembled WGS sequence"/>
</dbReference>
<reference evidence="3 4" key="1">
    <citation type="submission" date="2017-06" db="EMBL/GenBank/DDBJ databases">
        <authorList>
            <person name="Kim H.J."/>
            <person name="Triplett B.A."/>
        </authorList>
    </citation>
    <scope>NUCLEOTIDE SEQUENCE [LARGE SCALE GENOMIC DNA]</scope>
    <source>
        <strain evidence="3 4">CGMCC 4.1858</strain>
    </source>
</reference>